<dbReference type="OrthoDB" id="5488292at2"/>
<keyword evidence="2" id="KW-1185">Reference proteome</keyword>
<accession>A0A4U1JG73</accession>
<evidence type="ECO:0000313" key="2">
    <source>
        <dbReference type="Proteomes" id="UP000309215"/>
    </source>
</evidence>
<dbReference type="AlphaFoldDB" id="A0A4U1JG73"/>
<proteinExistence type="predicted"/>
<reference evidence="1 2" key="1">
    <citation type="submission" date="2019-04" db="EMBL/GenBank/DDBJ databases">
        <authorList>
            <person name="Li Y."/>
            <person name="Wang J."/>
        </authorList>
    </citation>
    <scope>NUCLEOTIDE SEQUENCE [LARGE SCALE GENOMIC DNA]</scope>
    <source>
        <strain evidence="1 2">DSM 14668</strain>
    </source>
</reference>
<organism evidence="1 2">
    <name type="scientific">Polyangium fumosum</name>
    <dbReference type="NCBI Taxonomy" id="889272"/>
    <lineage>
        <taxon>Bacteria</taxon>
        <taxon>Pseudomonadati</taxon>
        <taxon>Myxococcota</taxon>
        <taxon>Polyangia</taxon>
        <taxon>Polyangiales</taxon>
        <taxon>Polyangiaceae</taxon>
        <taxon>Polyangium</taxon>
    </lineage>
</organism>
<evidence type="ECO:0000313" key="1">
    <source>
        <dbReference type="EMBL" id="TKD09538.1"/>
    </source>
</evidence>
<dbReference type="SUPFAM" id="SSF63829">
    <property type="entry name" value="Calcium-dependent phosphotriesterase"/>
    <property type="match status" value="1"/>
</dbReference>
<dbReference type="RefSeq" id="WP_136929211.1">
    <property type="nucleotide sequence ID" value="NZ_SSMQ01000010.1"/>
</dbReference>
<protein>
    <submittedName>
        <fullName evidence="1">Uncharacterized protein</fullName>
    </submittedName>
</protein>
<dbReference type="Proteomes" id="UP000309215">
    <property type="component" value="Unassembled WGS sequence"/>
</dbReference>
<sequence length="520" mass="55966">MTYVRRTRMVGSGGTWRRGGLAVLGAFALSLLPACSGGCSVEFERSEATHADGLYRGLRVGGTEPDGAFVLAQHERAPGEEELVLVSLAEGEKRSCAMGKAFGYTTIPPQASFNGGEPRVDARPARIVALEGEPGAKSGDLRIFDASCVEHLRVPSVEAWPWSIYSSAESRVEAYAARTTSGEVVWIDPWAGSMRTISKGASFWKYAAETFWLIEGGRLVLRDREGNTLQTAGEGVTEVVVDSTGEAAYVDALGLWVLKLGDPAPMAIPTAAAPCKPEYFYTDSLKLAYRDDCAAGVLAVRDLTTGDTRLVAAGVTSARFVRRASKSWIFFQREEPGKKRELWAVPGDGEPVLVGTNPKPDGYVWPFQEEGSLVELDHDGTSGTLGTWTLEGGFSPLLEGIGGAWVQNGTHLAMVADEQAEVGTLVVFDKKTLAEALRVPRVHRATPRFSYQAPALGYVHGWDDALGAGTLGAWVTANGQQIDVDTGVSEFDEIYWPEPGIVYAVRTPERAGLWSAYPDL</sequence>
<comment type="caution">
    <text evidence="1">The sequence shown here is derived from an EMBL/GenBank/DDBJ whole genome shotgun (WGS) entry which is preliminary data.</text>
</comment>
<dbReference type="EMBL" id="SSMQ01000010">
    <property type="protein sequence ID" value="TKD09538.1"/>
    <property type="molecule type" value="Genomic_DNA"/>
</dbReference>
<name>A0A4U1JG73_9BACT</name>
<gene>
    <name evidence="1" type="ORF">E8A74_12505</name>
</gene>